<evidence type="ECO:0000313" key="8">
    <source>
        <dbReference type="Proteomes" id="UP000595662"/>
    </source>
</evidence>
<dbReference type="GO" id="GO:0016020">
    <property type="term" value="C:membrane"/>
    <property type="evidence" value="ECO:0007669"/>
    <property type="project" value="UniProtKB-SubCell"/>
</dbReference>
<gene>
    <name evidence="7" type="ORF">Pdw03_5525</name>
</gene>
<accession>A0A7T6XV83</accession>
<dbReference type="EMBL" id="CP060779">
    <property type="protein sequence ID" value="QQK47890.1"/>
    <property type="molecule type" value="Genomic_DNA"/>
</dbReference>
<comment type="subcellular location">
    <subcellularLocation>
        <location evidence="1">Membrane</location>
        <topology evidence="1">Multi-pass membrane protein</topology>
    </subcellularLocation>
</comment>
<keyword evidence="5 6" id="KW-0472">Membrane</keyword>
<dbReference type="Pfam" id="PF07690">
    <property type="entry name" value="MFS_1"/>
    <property type="match status" value="1"/>
</dbReference>
<proteinExistence type="predicted"/>
<keyword evidence="3 6" id="KW-0812">Transmembrane</keyword>
<sequence length="234" mass="25646">MPSYHIGMKEVLNLHGNELNSITVVFWASHCTSLIPACYWPTRMRVNIVLPTLEIGRELFTFGCAWAHNLNLNCAMHFLIRICESCFNTGVIYIIRSWYKPDASPRRAAIIFVASPLGTIFAAYLQAIALIALDLANIRPRGLAAPSELKSRGPSSKGSSDDGIDTYFVSTVNTLPKIATALPVIAALVVGVTADRLGHGSMDTDLSASGNFWPQLSSGFHLKSSYNCRMILER</sequence>
<keyword evidence="2" id="KW-0813">Transport</keyword>
<evidence type="ECO:0000256" key="2">
    <source>
        <dbReference type="ARBA" id="ARBA00022448"/>
    </source>
</evidence>
<dbReference type="Proteomes" id="UP000595662">
    <property type="component" value="Chromosome 6"/>
</dbReference>
<evidence type="ECO:0000256" key="1">
    <source>
        <dbReference type="ARBA" id="ARBA00004141"/>
    </source>
</evidence>
<name>A0A7T6XV83_PENDI</name>
<protein>
    <submittedName>
        <fullName evidence="7">Major facilitator superfamily domain, general substrate transporter</fullName>
    </submittedName>
</protein>
<dbReference type="PANTHER" id="PTHR43791">
    <property type="entry name" value="PERMEASE-RELATED"/>
    <property type="match status" value="1"/>
</dbReference>
<dbReference type="AlphaFoldDB" id="A0A7T6XV83"/>
<evidence type="ECO:0000256" key="5">
    <source>
        <dbReference type="ARBA" id="ARBA00023136"/>
    </source>
</evidence>
<evidence type="ECO:0000256" key="3">
    <source>
        <dbReference type="ARBA" id="ARBA00022692"/>
    </source>
</evidence>
<dbReference type="PANTHER" id="PTHR43791:SF39">
    <property type="entry name" value="TRANSPORTER LIZ1_SEO1, PUTATIVE (AFU_ORTHOLOGUE AFUA_3G00980)-RELATED"/>
    <property type="match status" value="1"/>
</dbReference>
<dbReference type="RefSeq" id="XP_065958019.1">
    <property type="nucleotide sequence ID" value="XM_066101079.1"/>
</dbReference>
<feature type="transmembrane region" description="Helical" evidence="6">
    <location>
        <begin position="78"/>
        <end position="96"/>
    </location>
</feature>
<dbReference type="GeneID" id="90952747"/>
<dbReference type="InterPro" id="IPR036259">
    <property type="entry name" value="MFS_trans_sf"/>
</dbReference>
<evidence type="ECO:0000256" key="4">
    <source>
        <dbReference type="ARBA" id="ARBA00022989"/>
    </source>
</evidence>
<feature type="transmembrane region" description="Helical" evidence="6">
    <location>
        <begin position="108"/>
        <end position="133"/>
    </location>
</feature>
<evidence type="ECO:0000256" key="6">
    <source>
        <dbReference type="SAM" id="Phobius"/>
    </source>
</evidence>
<dbReference type="GO" id="GO:0022857">
    <property type="term" value="F:transmembrane transporter activity"/>
    <property type="evidence" value="ECO:0007669"/>
    <property type="project" value="InterPro"/>
</dbReference>
<dbReference type="Gene3D" id="1.20.1250.20">
    <property type="entry name" value="MFS general substrate transporter like domains"/>
    <property type="match status" value="1"/>
</dbReference>
<reference evidence="7 8" key="1">
    <citation type="submission" date="2020-08" db="EMBL/GenBank/DDBJ databases">
        <title>The completed genome sequence of the pathogenic ascomycete fungus Penicillium digitatum.</title>
        <authorList>
            <person name="Wang M."/>
        </authorList>
    </citation>
    <scope>NUCLEOTIDE SEQUENCE [LARGE SCALE GENOMIC DNA]</scope>
    <source>
        <strain evidence="7 8">PdW03</strain>
    </source>
</reference>
<organism evidence="7 8">
    <name type="scientific">Penicillium digitatum</name>
    <name type="common">Green mold</name>
    <dbReference type="NCBI Taxonomy" id="36651"/>
    <lineage>
        <taxon>Eukaryota</taxon>
        <taxon>Fungi</taxon>
        <taxon>Dikarya</taxon>
        <taxon>Ascomycota</taxon>
        <taxon>Pezizomycotina</taxon>
        <taxon>Eurotiomycetes</taxon>
        <taxon>Eurotiomycetidae</taxon>
        <taxon>Eurotiales</taxon>
        <taxon>Aspergillaceae</taxon>
        <taxon>Penicillium</taxon>
    </lineage>
</organism>
<keyword evidence="4 6" id="KW-1133">Transmembrane helix</keyword>
<evidence type="ECO:0000313" key="7">
    <source>
        <dbReference type="EMBL" id="QQK47890.1"/>
    </source>
</evidence>
<dbReference type="InterPro" id="IPR011701">
    <property type="entry name" value="MFS"/>
</dbReference>
<dbReference type="SUPFAM" id="SSF103473">
    <property type="entry name" value="MFS general substrate transporter"/>
    <property type="match status" value="1"/>
</dbReference>